<dbReference type="InterPro" id="IPR005025">
    <property type="entry name" value="FMN_Rdtase-like_dom"/>
</dbReference>
<evidence type="ECO:0000313" key="3">
    <source>
        <dbReference type="EMBL" id="GAA1707240.1"/>
    </source>
</evidence>
<dbReference type="Proteomes" id="UP001500280">
    <property type="component" value="Unassembled WGS sequence"/>
</dbReference>
<proteinExistence type="predicted"/>
<dbReference type="Pfam" id="PF03358">
    <property type="entry name" value="FMN_red"/>
    <property type="match status" value="1"/>
</dbReference>
<evidence type="ECO:0000256" key="1">
    <source>
        <dbReference type="SAM" id="MobiDB-lite"/>
    </source>
</evidence>
<keyword evidence="4" id="KW-1185">Reference proteome</keyword>
<reference evidence="4" key="1">
    <citation type="journal article" date="2019" name="Int. J. Syst. Evol. Microbiol.">
        <title>The Global Catalogue of Microorganisms (GCM) 10K type strain sequencing project: providing services to taxonomists for standard genome sequencing and annotation.</title>
        <authorList>
            <consortium name="The Broad Institute Genomics Platform"/>
            <consortium name="The Broad Institute Genome Sequencing Center for Infectious Disease"/>
            <person name="Wu L."/>
            <person name="Ma J."/>
        </authorList>
    </citation>
    <scope>NUCLEOTIDE SEQUENCE [LARGE SCALE GENOMIC DNA]</scope>
    <source>
        <strain evidence="4">JCM 14307</strain>
    </source>
</reference>
<evidence type="ECO:0000313" key="4">
    <source>
        <dbReference type="Proteomes" id="UP001500280"/>
    </source>
</evidence>
<feature type="domain" description="NADPH-dependent FMN reductase-like" evidence="2">
    <location>
        <begin position="8"/>
        <end position="131"/>
    </location>
</feature>
<dbReference type="PANTHER" id="PTHR30543:SF21">
    <property type="entry name" value="NAD(P)H-DEPENDENT FMN REDUCTASE LOT6"/>
    <property type="match status" value="1"/>
</dbReference>
<feature type="region of interest" description="Disordered" evidence="1">
    <location>
        <begin position="136"/>
        <end position="160"/>
    </location>
</feature>
<dbReference type="PANTHER" id="PTHR30543">
    <property type="entry name" value="CHROMATE REDUCTASE"/>
    <property type="match status" value="1"/>
</dbReference>
<dbReference type="EMBL" id="BAAANF010000022">
    <property type="protein sequence ID" value="GAA1707240.1"/>
    <property type="molecule type" value="Genomic_DNA"/>
</dbReference>
<dbReference type="Gene3D" id="3.40.50.360">
    <property type="match status" value="1"/>
</dbReference>
<gene>
    <name evidence="3" type="ORF">GCM10009745_63830</name>
</gene>
<dbReference type="RefSeq" id="WP_344160208.1">
    <property type="nucleotide sequence ID" value="NZ_BAAANF010000022.1"/>
</dbReference>
<accession>A0ABP4UKF6</accession>
<dbReference type="SUPFAM" id="SSF52218">
    <property type="entry name" value="Flavoproteins"/>
    <property type="match status" value="1"/>
</dbReference>
<evidence type="ECO:0000259" key="2">
    <source>
        <dbReference type="Pfam" id="PF03358"/>
    </source>
</evidence>
<organism evidence="3 4">
    <name type="scientific">Kribbella yunnanensis</name>
    <dbReference type="NCBI Taxonomy" id="190194"/>
    <lineage>
        <taxon>Bacteria</taxon>
        <taxon>Bacillati</taxon>
        <taxon>Actinomycetota</taxon>
        <taxon>Actinomycetes</taxon>
        <taxon>Propionibacteriales</taxon>
        <taxon>Kribbellaceae</taxon>
        <taxon>Kribbella</taxon>
    </lineage>
</organism>
<name>A0ABP4UKF6_9ACTN</name>
<protein>
    <submittedName>
        <fullName evidence="3">NAD(P)H-dependent oxidoreductase</fullName>
    </submittedName>
</protein>
<dbReference type="InterPro" id="IPR029039">
    <property type="entry name" value="Flavoprotein-like_sf"/>
</dbReference>
<dbReference type="InterPro" id="IPR050712">
    <property type="entry name" value="NAD(P)H-dep_reductase"/>
</dbReference>
<comment type="caution">
    <text evidence="3">The sequence shown here is derived from an EMBL/GenBank/DDBJ whole genome shotgun (WGS) entry which is preliminary data.</text>
</comment>
<sequence length="189" mass="20865">MTVHPLRLAVLTRNLEPGRFGTTVTEWFERQADRHDEFKPDLIDLSAVPLTDLPDRIDEADAVVIVTAEYNHAYPGDLKTAIDAVRRPWYAKPVAFVVYGGRSRGLRAAEQLRLVFGELHAVPIRDTLAFQETDFTPTANPAAPADDPATPTGEPLDPTTPAAATALLDQLAWWSRPLREARATTPYPA</sequence>